<reference evidence="1" key="4">
    <citation type="submission" date="2019-03" db="UniProtKB">
        <authorList>
            <consortium name="EnsemblPlants"/>
        </authorList>
    </citation>
    <scope>IDENTIFICATION</scope>
</reference>
<keyword evidence="2" id="KW-1185">Reference proteome</keyword>
<accession>A0A453G1R0</accession>
<organism evidence="1 2">
    <name type="scientific">Aegilops tauschii subsp. strangulata</name>
    <name type="common">Goatgrass</name>
    <dbReference type="NCBI Taxonomy" id="200361"/>
    <lineage>
        <taxon>Eukaryota</taxon>
        <taxon>Viridiplantae</taxon>
        <taxon>Streptophyta</taxon>
        <taxon>Embryophyta</taxon>
        <taxon>Tracheophyta</taxon>
        <taxon>Spermatophyta</taxon>
        <taxon>Magnoliopsida</taxon>
        <taxon>Liliopsida</taxon>
        <taxon>Poales</taxon>
        <taxon>Poaceae</taxon>
        <taxon>BOP clade</taxon>
        <taxon>Pooideae</taxon>
        <taxon>Triticodae</taxon>
        <taxon>Triticeae</taxon>
        <taxon>Triticinae</taxon>
        <taxon>Aegilops</taxon>
    </lineage>
</organism>
<proteinExistence type="predicted"/>
<dbReference type="Proteomes" id="UP000015105">
    <property type="component" value="Chromosome 3D"/>
</dbReference>
<reference evidence="1" key="3">
    <citation type="journal article" date="2017" name="Nature">
        <title>Genome sequence of the progenitor of the wheat D genome Aegilops tauschii.</title>
        <authorList>
            <person name="Luo M.C."/>
            <person name="Gu Y.Q."/>
            <person name="Puiu D."/>
            <person name="Wang H."/>
            <person name="Twardziok S.O."/>
            <person name="Deal K.R."/>
            <person name="Huo N."/>
            <person name="Zhu T."/>
            <person name="Wang L."/>
            <person name="Wang Y."/>
            <person name="McGuire P.E."/>
            <person name="Liu S."/>
            <person name="Long H."/>
            <person name="Ramasamy R.K."/>
            <person name="Rodriguez J.C."/>
            <person name="Van S.L."/>
            <person name="Yuan L."/>
            <person name="Wang Z."/>
            <person name="Xia Z."/>
            <person name="Xiao L."/>
            <person name="Anderson O.D."/>
            <person name="Ouyang S."/>
            <person name="Liang Y."/>
            <person name="Zimin A.V."/>
            <person name="Pertea G."/>
            <person name="Qi P."/>
            <person name="Bennetzen J.L."/>
            <person name="Dai X."/>
            <person name="Dawson M.W."/>
            <person name="Muller H.G."/>
            <person name="Kugler K."/>
            <person name="Rivarola-Duarte L."/>
            <person name="Spannagl M."/>
            <person name="Mayer K.F.X."/>
            <person name="Lu F.H."/>
            <person name="Bevan M.W."/>
            <person name="Leroy P."/>
            <person name="Li P."/>
            <person name="You F.M."/>
            <person name="Sun Q."/>
            <person name="Liu Z."/>
            <person name="Lyons E."/>
            <person name="Wicker T."/>
            <person name="Salzberg S.L."/>
            <person name="Devos K.M."/>
            <person name="Dvorak J."/>
        </authorList>
    </citation>
    <scope>NUCLEOTIDE SEQUENCE [LARGE SCALE GENOMIC DNA]</scope>
    <source>
        <strain evidence="1">cv. AL8/78</strain>
    </source>
</reference>
<dbReference type="EnsemblPlants" id="AET3Gv20857900.6">
    <property type="protein sequence ID" value="AET3Gv20857900.6"/>
    <property type="gene ID" value="AET3Gv20857900"/>
</dbReference>
<protein>
    <submittedName>
        <fullName evidence="1">Uncharacterized protein</fullName>
    </submittedName>
</protein>
<sequence length="94" mass="10772">MLIHFRCLGLNPSSWQLIALEAQLDAHLELNSRIGSVVRVHNLQILEFLPFSFLGCCNIWFMEIWSAPCRELVDILVSFLGSLQRQFPADIDTI</sequence>
<dbReference type="Gramene" id="AET3Gv20857900.6">
    <property type="protein sequence ID" value="AET3Gv20857900.6"/>
    <property type="gene ID" value="AET3Gv20857900"/>
</dbReference>
<evidence type="ECO:0000313" key="1">
    <source>
        <dbReference type="EnsemblPlants" id="AET3Gv20857900.6"/>
    </source>
</evidence>
<reference evidence="1" key="5">
    <citation type="journal article" date="2021" name="G3 (Bethesda)">
        <title>Aegilops tauschii genome assembly Aet v5.0 features greater sequence contiguity and improved annotation.</title>
        <authorList>
            <person name="Wang L."/>
            <person name="Zhu T."/>
            <person name="Rodriguez J.C."/>
            <person name="Deal K.R."/>
            <person name="Dubcovsky J."/>
            <person name="McGuire P.E."/>
            <person name="Lux T."/>
            <person name="Spannagl M."/>
            <person name="Mayer K.F.X."/>
            <person name="Baldrich P."/>
            <person name="Meyers B.C."/>
            <person name="Huo N."/>
            <person name="Gu Y.Q."/>
            <person name="Zhou H."/>
            <person name="Devos K.M."/>
            <person name="Bennetzen J.L."/>
            <person name="Unver T."/>
            <person name="Budak H."/>
            <person name="Gulick P.J."/>
            <person name="Galiba G."/>
            <person name="Kalapos B."/>
            <person name="Nelson D.R."/>
            <person name="Li P."/>
            <person name="You F.M."/>
            <person name="Luo M.C."/>
            <person name="Dvorak J."/>
        </authorList>
    </citation>
    <scope>NUCLEOTIDE SEQUENCE [LARGE SCALE GENOMIC DNA]</scope>
    <source>
        <strain evidence="1">cv. AL8/78</strain>
    </source>
</reference>
<name>A0A453G1R0_AEGTS</name>
<evidence type="ECO:0000313" key="2">
    <source>
        <dbReference type="Proteomes" id="UP000015105"/>
    </source>
</evidence>
<dbReference type="AlphaFoldDB" id="A0A453G1R0"/>
<reference evidence="2" key="2">
    <citation type="journal article" date="2017" name="Nat. Plants">
        <title>The Aegilops tauschii genome reveals multiple impacts of transposons.</title>
        <authorList>
            <person name="Zhao G."/>
            <person name="Zou C."/>
            <person name="Li K."/>
            <person name="Wang K."/>
            <person name="Li T."/>
            <person name="Gao L."/>
            <person name="Zhang X."/>
            <person name="Wang H."/>
            <person name="Yang Z."/>
            <person name="Liu X."/>
            <person name="Jiang W."/>
            <person name="Mao L."/>
            <person name="Kong X."/>
            <person name="Jiao Y."/>
            <person name="Jia J."/>
        </authorList>
    </citation>
    <scope>NUCLEOTIDE SEQUENCE [LARGE SCALE GENOMIC DNA]</scope>
    <source>
        <strain evidence="2">cv. AL8/78</strain>
    </source>
</reference>
<reference evidence="2" key="1">
    <citation type="journal article" date="2014" name="Science">
        <title>Ancient hybridizations among the ancestral genomes of bread wheat.</title>
        <authorList>
            <consortium name="International Wheat Genome Sequencing Consortium,"/>
            <person name="Marcussen T."/>
            <person name="Sandve S.R."/>
            <person name="Heier L."/>
            <person name="Spannagl M."/>
            <person name="Pfeifer M."/>
            <person name="Jakobsen K.S."/>
            <person name="Wulff B.B."/>
            <person name="Steuernagel B."/>
            <person name="Mayer K.F."/>
            <person name="Olsen O.A."/>
        </authorList>
    </citation>
    <scope>NUCLEOTIDE SEQUENCE [LARGE SCALE GENOMIC DNA]</scope>
    <source>
        <strain evidence="2">cv. AL8/78</strain>
    </source>
</reference>